<dbReference type="Proteomes" id="UP001589898">
    <property type="component" value="Unassembled WGS sequence"/>
</dbReference>
<name>A0ABV6SW62_9GAMM</name>
<dbReference type="EMBL" id="JBHLTF010000004">
    <property type="protein sequence ID" value="MFC0716441.1"/>
    <property type="molecule type" value="Genomic_DNA"/>
</dbReference>
<evidence type="ECO:0000256" key="1">
    <source>
        <dbReference type="ARBA" id="ARBA00005230"/>
    </source>
</evidence>
<dbReference type="InterPro" id="IPR002712">
    <property type="entry name" value="CcdB"/>
</dbReference>
<keyword evidence="4" id="KW-0805">Transcription regulation</keyword>
<dbReference type="Pfam" id="PF01845">
    <property type="entry name" value="CcdB"/>
    <property type="match status" value="1"/>
</dbReference>
<evidence type="ECO:0000256" key="6">
    <source>
        <dbReference type="ARBA" id="ARBA00029628"/>
    </source>
</evidence>
<evidence type="ECO:0000313" key="9">
    <source>
        <dbReference type="Proteomes" id="UP001589898"/>
    </source>
</evidence>
<organism evidence="8 9">
    <name type="scientific">Luteimonas padinae</name>
    <dbReference type="NCBI Taxonomy" id="1714359"/>
    <lineage>
        <taxon>Bacteria</taxon>
        <taxon>Pseudomonadati</taxon>
        <taxon>Pseudomonadota</taxon>
        <taxon>Gammaproteobacteria</taxon>
        <taxon>Lysobacterales</taxon>
        <taxon>Lysobacteraceae</taxon>
        <taxon>Luteimonas</taxon>
    </lineage>
</organism>
<evidence type="ECO:0000256" key="3">
    <source>
        <dbReference type="ARBA" id="ARBA00022491"/>
    </source>
</evidence>
<gene>
    <name evidence="8" type="ORF">ACFFFU_01520</name>
</gene>
<evidence type="ECO:0000256" key="5">
    <source>
        <dbReference type="ARBA" id="ARBA00023163"/>
    </source>
</evidence>
<evidence type="ECO:0000256" key="7">
    <source>
        <dbReference type="ARBA" id="ARBA00033135"/>
    </source>
</evidence>
<evidence type="ECO:0000256" key="2">
    <source>
        <dbReference type="ARBA" id="ARBA00015075"/>
    </source>
</evidence>
<reference evidence="8 9" key="1">
    <citation type="submission" date="2024-09" db="EMBL/GenBank/DDBJ databases">
        <authorList>
            <person name="Sun Q."/>
            <person name="Mori K."/>
        </authorList>
    </citation>
    <scope>NUCLEOTIDE SEQUENCE [LARGE SCALE GENOMIC DNA]</scope>
    <source>
        <strain evidence="8 9">KCTC 52403</strain>
    </source>
</reference>
<dbReference type="Gene3D" id="2.30.30.110">
    <property type="match status" value="1"/>
</dbReference>
<dbReference type="RefSeq" id="WP_189498998.1">
    <property type="nucleotide sequence ID" value="NZ_BMZT01000012.1"/>
</dbReference>
<comment type="caution">
    <text evidence="8">The sequence shown here is derived from an EMBL/GenBank/DDBJ whole genome shotgun (WGS) entry which is preliminary data.</text>
</comment>
<accession>A0ABV6SW62</accession>
<protein>
    <recommendedName>
        <fullName evidence="2">Toxin CcdB</fullName>
    </recommendedName>
    <alternativeName>
        <fullName evidence="7">Cytotoxic protein CcdB</fullName>
    </alternativeName>
    <alternativeName>
        <fullName evidence="6">Protein LetD</fullName>
    </alternativeName>
</protein>
<dbReference type="InterPro" id="IPR011067">
    <property type="entry name" value="Plasmid_toxin/cell-grow_inhib"/>
</dbReference>
<dbReference type="SUPFAM" id="SSF50118">
    <property type="entry name" value="Cell growth inhibitor/plasmid maintenance toxic component"/>
    <property type="match status" value="1"/>
</dbReference>
<sequence length="106" mass="11353">MGQFDVHRNPGRHRAAIPFVVVVQSAAFDDYRRRVVVPLVRKSHVGAIHHAGFNPGFVVEGVAVVLHPLELVSVPLEALGDPVASLAADGDRIIGALDELLSRAYG</sequence>
<proteinExistence type="inferred from homology"/>
<comment type="similarity">
    <text evidence="1">Belongs to the CcdB toxin family.</text>
</comment>
<evidence type="ECO:0000313" key="8">
    <source>
        <dbReference type="EMBL" id="MFC0716441.1"/>
    </source>
</evidence>
<keyword evidence="5" id="KW-0804">Transcription</keyword>
<keyword evidence="3" id="KW-0678">Repressor</keyword>
<keyword evidence="9" id="KW-1185">Reference proteome</keyword>
<evidence type="ECO:0000256" key="4">
    <source>
        <dbReference type="ARBA" id="ARBA00023015"/>
    </source>
</evidence>